<feature type="chain" id="PRO_5042621079" description="Carboxylic ester hydrolase" evidence="3">
    <location>
        <begin position="24"/>
        <end position="646"/>
    </location>
</feature>
<proteinExistence type="inferred from homology"/>
<evidence type="ECO:0000256" key="2">
    <source>
        <dbReference type="ARBA" id="ARBA00022801"/>
    </source>
</evidence>
<evidence type="ECO:0000256" key="3">
    <source>
        <dbReference type="RuleBase" id="RU361235"/>
    </source>
</evidence>
<dbReference type="PROSITE" id="PS00941">
    <property type="entry name" value="CARBOXYLESTERASE_B_2"/>
    <property type="match status" value="1"/>
</dbReference>
<dbReference type="InterPro" id="IPR029058">
    <property type="entry name" value="AB_hydrolase_fold"/>
</dbReference>
<dbReference type="PANTHER" id="PTHR11559">
    <property type="entry name" value="CARBOXYLESTERASE"/>
    <property type="match status" value="1"/>
</dbReference>
<dbReference type="OrthoDB" id="408631at2759"/>
<evidence type="ECO:0000313" key="4">
    <source>
        <dbReference type="EMBL" id="CAH1794465.1"/>
    </source>
</evidence>
<dbReference type="InterPro" id="IPR050309">
    <property type="entry name" value="Type-B_Carboxylest/Lipase"/>
</dbReference>
<dbReference type="SUPFAM" id="SSF53474">
    <property type="entry name" value="alpha/beta-Hydrolases"/>
    <property type="match status" value="1"/>
</dbReference>
<gene>
    <name evidence="4" type="ORF">OFUS_LOCUS19153</name>
</gene>
<evidence type="ECO:0000256" key="1">
    <source>
        <dbReference type="ARBA" id="ARBA00005964"/>
    </source>
</evidence>
<keyword evidence="2 3" id="KW-0378">Hydrolase</keyword>
<name>A0A8J1U3Z3_OWEFU</name>
<dbReference type="EMBL" id="CAIIXF020000009">
    <property type="protein sequence ID" value="CAH1794465.1"/>
    <property type="molecule type" value="Genomic_DNA"/>
</dbReference>
<comment type="similarity">
    <text evidence="1 3">Belongs to the type-B carboxylesterase/lipase family.</text>
</comment>
<reference evidence="4" key="1">
    <citation type="submission" date="2022-03" db="EMBL/GenBank/DDBJ databases">
        <authorList>
            <person name="Martin C."/>
        </authorList>
    </citation>
    <scope>NUCLEOTIDE SEQUENCE</scope>
</reference>
<evidence type="ECO:0000313" key="5">
    <source>
        <dbReference type="Proteomes" id="UP000749559"/>
    </source>
</evidence>
<feature type="signal peptide" evidence="3">
    <location>
        <begin position="1"/>
        <end position="23"/>
    </location>
</feature>
<dbReference type="AlphaFoldDB" id="A0A8J1U3Z3"/>
<dbReference type="Proteomes" id="UP000749559">
    <property type="component" value="Unassembled WGS sequence"/>
</dbReference>
<keyword evidence="5" id="KW-1185">Reference proteome</keyword>
<dbReference type="PROSITE" id="PS00122">
    <property type="entry name" value="CARBOXYLESTERASE_B_1"/>
    <property type="match status" value="1"/>
</dbReference>
<dbReference type="InterPro" id="IPR019826">
    <property type="entry name" value="Carboxylesterase_B_AS"/>
</dbReference>
<protein>
    <recommendedName>
        <fullName evidence="3">Carboxylic ester hydrolase</fullName>
        <ecNumber evidence="3">3.1.1.-</ecNumber>
    </recommendedName>
</protein>
<dbReference type="InterPro" id="IPR019819">
    <property type="entry name" value="Carboxylesterase_B_CS"/>
</dbReference>
<comment type="caution">
    <text evidence="4">The sequence shown here is derived from an EMBL/GenBank/DDBJ whole genome shotgun (WGS) entry which is preliminary data.</text>
</comment>
<sequence length="646" mass="72655">MHTNNITLVFLTLLLCVYDSISTREKIARKGGHTKCSPGGWKQVECENWFCDKGHWKSQGRVRNEACCLQGYYPECERVLQTFKQTIPKKQHIQYGNIDLMNMSPPFRPPKYVVGPSIVVNTSNGALQGQLTSYRLGTFAGAYITEFLGIPYAAAPTGKMRWVNPQKQPKWQGIKQVTQYGSSCMQESEYLDMSEDCLYLNVWIPGNWTGGGNLSVMVWIHGGGFQTGSSTIYDSGYLSQHANVLIVTINYRLNVFGFLSTESGPDDGNWGLKDMVLALQWVQENIGHFGGDKNSVTIFGESAGSAAVTMLMISNQAKGLFQKAIAQSGSLFDPWAMNPKGKNREMEEKLVYKLKCDFYADLNCLRTRTASDVLSASMLMDLRFVPNMDGSFFADDPKTILERGQYEPVDFVNGCNSHEGFMSGPEISSRFGDLGLGYNMSQFKAAISMDINKTSNYSAALIGALSLIYNNYSTDESMRSTDRSKGVIDATTDHSIIAGTHQFATLYKKHSPKKVYCYYLHVQLSKAIRIIAPDRPDWVNSVHADDIPFVFGTAKYILDLNVTEGERRLSNLMMQSWGEFARTGSPSLKYLFDWPEFTDFNSNYLEFNNSTDIVPKYGLIKRFLSKRMNFWIDYVYKDLGVPLLTM</sequence>
<keyword evidence="3" id="KW-0732">Signal</keyword>
<dbReference type="Gene3D" id="3.40.50.1820">
    <property type="entry name" value="alpha/beta hydrolase"/>
    <property type="match status" value="1"/>
</dbReference>
<dbReference type="Pfam" id="PF00135">
    <property type="entry name" value="COesterase"/>
    <property type="match status" value="1"/>
</dbReference>
<dbReference type="InterPro" id="IPR002018">
    <property type="entry name" value="CarbesteraseB"/>
</dbReference>
<dbReference type="EC" id="3.1.1.-" evidence="3"/>
<dbReference type="GO" id="GO:0016787">
    <property type="term" value="F:hydrolase activity"/>
    <property type="evidence" value="ECO:0007669"/>
    <property type="project" value="UniProtKB-KW"/>
</dbReference>
<accession>A0A8J1U3Z3</accession>
<organism evidence="4 5">
    <name type="scientific">Owenia fusiformis</name>
    <name type="common">Polychaete worm</name>
    <dbReference type="NCBI Taxonomy" id="6347"/>
    <lineage>
        <taxon>Eukaryota</taxon>
        <taxon>Metazoa</taxon>
        <taxon>Spiralia</taxon>
        <taxon>Lophotrochozoa</taxon>
        <taxon>Annelida</taxon>
        <taxon>Polychaeta</taxon>
        <taxon>Sedentaria</taxon>
        <taxon>Canalipalpata</taxon>
        <taxon>Sabellida</taxon>
        <taxon>Oweniida</taxon>
        <taxon>Oweniidae</taxon>
        <taxon>Owenia</taxon>
    </lineage>
</organism>